<dbReference type="GO" id="GO:0004616">
    <property type="term" value="F:phosphogluconate dehydrogenase (decarboxylating) activity"/>
    <property type="evidence" value="ECO:0007669"/>
    <property type="project" value="UniProtKB-EC"/>
</dbReference>
<dbReference type="PANTHER" id="PTHR21708:SF26">
    <property type="entry name" value="2-DEHYDROPANTOATE 2-REDUCTASE"/>
    <property type="match status" value="1"/>
</dbReference>
<dbReference type="SUPFAM" id="SSF48179">
    <property type="entry name" value="6-phosphogluconate dehydrogenase C-terminal domain-like"/>
    <property type="match status" value="1"/>
</dbReference>
<keyword evidence="3 5" id="KW-0560">Oxidoreductase</keyword>
<evidence type="ECO:0000313" key="8">
    <source>
        <dbReference type="EMBL" id="AAO05784.1"/>
    </source>
</evidence>
<evidence type="ECO:0000259" key="7">
    <source>
        <dbReference type="Pfam" id="PF08546"/>
    </source>
</evidence>
<name>A0A0H2VIJ9_STAES</name>
<dbReference type="InterPro" id="IPR036291">
    <property type="entry name" value="NAD(P)-bd_dom_sf"/>
</dbReference>
<dbReference type="GO" id="GO:0005737">
    <property type="term" value="C:cytoplasm"/>
    <property type="evidence" value="ECO:0007669"/>
    <property type="project" value="TreeGrafter"/>
</dbReference>
<keyword evidence="2 5" id="KW-0521">NADP</keyword>
<comment type="catalytic activity">
    <reaction evidence="5">
        <text>(R)-pantoate + NADP(+) = 2-dehydropantoate + NADPH + H(+)</text>
        <dbReference type="Rhea" id="RHEA:16233"/>
        <dbReference type="ChEBI" id="CHEBI:11561"/>
        <dbReference type="ChEBI" id="CHEBI:15378"/>
        <dbReference type="ChEBI" id="CHEBI:15980"/>
        <dbReference type="ChEBI" id="CHEBI:57783"/>
        <dbReference type="ChEBI" id="CHEBI:58349"/>
        <dbReference type="EC" id="1.1.1.169"/>
    </reaction>
</comment>
<dbReference type="Pfam" id="PF08546">
    <property type="entry name" value="ApbA_C"/>
    <property type="match status" value="1"/>
</dbReference>
<dbReference type="NCBIfam" id="NF009542">
    <property type="entry name" value="PRK12921.1-4"/>
    <property type="match status" value="1"/>
</dbReference>
<dbReference type="Gene3D" id="3.40.50.720">
    <property type="entry name" value="NAD(P)-binding Rossmann-like Domain"/>
    <property type="match status" value="1"/>
</dbReference>
<evidence type="ECO:0000259" key="6">
    <source>
        <dbReference type="Pfam" id="PF02558"/>
    </source>
</evidence>
<dbReference type="InterPro" id="IPR051402">
    <property type="entry name" value="KPR-Related"/>
</dbReference>
<dbReference type="KEGG" id="sep:SE_2142"/>
<dbReference type="UniPathway" id="UPA00028">
    <property type="reaction ID" value="UER00004"/>
</dbReference>
<evidence type="ECO:0000313" key="9">
    <source>
        <dbReference type="Proteomes" id="UP000001411"/>
    </source>
</evidence>
<dbReference type="Proteomes" id="UP000001411">
    <property type="component" value="Chromosome"/>
</dbReference>
<dbReference type="Gene3D" id="1.10.1040.10">
    <property type="entry name" value="N-(1-d-carboxylethyl)-l-norvaline Dehydrogenase, domain 2"/>
    <property type="match status" value="1"/>
</dbReference>
<dbReference type="InterPro" id="IPR013328">
    <property type="entry name" value="6PGD_dom2"/>
</dbReference>
<dbReference type="Pfam" id="PF02558">
    <property type="entry name" value="ApbA"/>
    <property type="match status" value="1"/>
</dbReference>
<feature type="domain" description="Ketopantoate reductase N-terminal" evidence="6">
    <location>
        <begin position="14"/>
        <end position="147"/>
    </location>
</feature>
<feature type="domain" description="Ketopantoate reductase C-terminal" evidence="7">
    <location>
        <begin position="170"/>
        <end position="291"/>
    </location>
</feature>
<dbReference type="InterPro" id="IPR008927">
    <property type="entry name" value="6-PGluconate_DH-like_C_sf"/>
</dbReference>
<dbReference type="InterPro" id="IPR003710">
    <property type="entry name" value="ApbA"/>
</dbReference>
<evidence type="ECO:0000256" key="2">
    <source>
        <dbReference type="ARBA" id="ARBA00022857"/>
    </source>
</evidence>
<dbReference type="EMBL" id="AE015929">
    <property type="protein sequence ID" value="AAO05784.1"/>
    <property type="molecule type" value="Genomic_DNA"/>
</dbReference>
<proteinExistence type="inferred from homology"/>
<dbReference type="GO" id="GO:0008677">
    <property type="term" value="F:2-dehydropantoate 2-reductase activity"/>
    <property type="evidence" value="ECO:0007669"/>
    <property type="project" value="UniProtKB-EC"/>
</dbReference>
<dbReference type="InterPro" id="IPR013332">
    <property type="entry name" value="KPR_N"/>
</dbReference>
<comment type="catalytic activity">
    <reaction evidence="4">
        <text>6-phospho-D-gluconate + NADP(+) = D-ribulose 5-phosphate + CO2 + NADPH</text>
        <dbReference type="Rhea" id="RHEA:10116"/>
        <dbReference type="ChEBI" id="CHEBI:16526"/>
        <dbReference type="ChEBI" id="CHEBI:57783"/>
        <dbReference type="ChEBI" id="CHEBI:58121"/>
        <dbReference type="ChEBI" id="CHEBI:58349"/>
        <dbReference type="ChEBI" id="CHEBI:58759"/>
        <dbReference type="EC" id="1.1.1.44"/>
    </reaction>
</comment>
<gene>
    <name evidence="8" type="ordered locus">SE_2142</name>
</gene>
<evidence type="ECO:0000256" key="1">
    <source>
        <dbReference type="ARBA" id="ARBA00007870"/>
    </source>
</evidence>
<evidence type="ECO:0000256" key="3">
    <source>
        <dbReference type="ARBA" id="ARBA00023002"/>
    </source>
</evidence>
<protein>
    <recommendedName>
        <fullName evidence="5">2-dehydropantoate 2-reductase</fullName>
        <ecNumber evidence="5">1.1.1.169</ecNumber>
    </recommendedName>
    <alternativeName>
        <fullName evidence="5">Ketopantoate reductase</fullName>
    </alternativeName>
</protein>
<keyword evidence="5" id="KW-0566">Pantothenate biosynthesis</keyword>
<dbReference type="NCBIfam" id="TIGR00745">
    <property type="entry name" value="apbA_panE"/>
    <property type="match status" value="1"/>
</dbReference>
<dbReference type="EC" id="1.1.1.169" evidence="5"/>
<dbReference type="AlphaFoldDB" id="A0A0H2VIJ9"/>
<evidence type="ECO:0000256" key="4">
    <source>
        <dbReference type="ARBA" id="ARBA00048640"/>
    </source>
</evidence>
<reference evidence="8 9" key="1">
    <citation type="journal article" date="2003" name="Mol. Microbiol.">
        <title>Genome-based analysis of virulence genes in a non-biofilm-forming Staphylococcus epidermidis strain (ATCC 12228).</title>
        <authorList>
            <person name="Zhang Y.Q."/>
            <person name="Ren S.X."/>
            <person name="Li H.L."/>
            <person name="Wang Y.X."/>
            <person name="Fu G."/>
            <person name="Yang J."/>
            <person name="Qin Z.Q."/>
            <person name="Miao Y.G."/>
            <person name="Wang W.Y."/>
            <person name="Chen R.S."/>
            <person name="Shen Y."/>
            <person name="Chen Z."/>
            <person name="Yuan Z.H."/>
            <person name="Zhao G.P."/>
            <person name="Qu D."/>
            <person name="Danchin A."/>
            <person name="Wen Y.M."/>
        </authorList>
    </citation>
    <scope>NUCLEOTIDE SEQUENCE [LARGE SCALE GENOMIC DNA]</scope>
    <source>
        <strain evidence="9">ATCC 12228 / FDA PCI 1200</strain>
    </source>
</reference>
<comment type="function">
    <text evidence="5">Catalyzes the NADPH-dependent reduction of ketopantoate into pantoic acid.</text>
</comment>
<dbReference type="InterPro" id="IPR013752">
    <property type="entry name" value="KPA_reductase"/>
</dbReference>
<dbReference type="GO" id="GO:0015940">
    <property type="term" value="P:pantothenate biosynthetic process"/>
    <property type="evidence" value="ECO:0007669"/>
    <property type="project" value="UniProtKB-UniPathway"/>
</dbReference>
<dbReference type="eggNOG" id="COG1893">
    <property type="taxonomic scope" value="Bacteria"/>
</dbReference>
<sequence>MNRKKKGKNKVMTIAIIGPGAVGTTLAFELKKVLPDTELIGRQDKLMTYFPENTSNGSNVKVTSFNHINQTFDVIIIAVKTHQLDDVIKQLPKITHDDSLIILAQNGYGQLNKLPYQHVFQAVVYISGQKVNNNVQHFRDYQLYIQDSTLTRQFKQMVHPSKIEVVLQENIEKSIWYKLLVNLGINTITAIGQQPAKILKSPHIESLCRRILVDGLKVARAEQIDFEDHIVDDILNIYKGYPDEMGTSMYYDVINKHPLEVEAIQGYIYKCAKKHHLETPYLDMAYTFLYAYHLEYTQPD</sequence>
<dbReference type="SUPFAM" id="SSF51735">
    <property type="entry name" value="NAD(P)-binding Rossmann-fold domains"/>
    <property type="match status" value="1"/>
</dbReference>
<dbReference type="OrthoDB" id="9793586at2"/>
<accession>A0A0H2VIJ9</accession>
<dbReference type="HOGENOM" id="CLU_031468_4_1_9"/>
<dbReference type="FunFam" id="1.10.1040.10:FF:000017">
    <property type="entry name" value="2-dehydropantoate 2-reductase"/>
    <property type="match status" value="1"/>
</dbReference>
<organism evidence="8 9">
    <name type="scientific">Staphylococcus epidermidis (strain ATCC 12228 / FDA PCI 1200)</name>
    <dbReference type="NCBI Taxonomy" id="176280"/>
    <lineage>
        <taxon>Bacteria</taxon>
        <taxon>Bacillati</taxon>
        <taxon>Bacillota</taxon>
        <taxon>Bacilli</taxon>
        <taxon>Bacillales</taxon>
        <taxon>Staphylococcaceae</taxon>
        <taxon>Staphylococcus</taxon>
    </lineage>
</organism>
<evidence type="ECO:0000256" key="5">
    <source>
        <dbReference type="RuleBase" id="RU362068"/>
    </source>
</evidence>
<comment type="pathway">
    <text evidence="5">Cofactor biosynthesis; (R)-pantothenate biosynthesis; (R)-pantoate from 3-methyl-2-oxobutanoate: step 2/2.</text>
</comment>
<comment type="similarity">
    <text evidence="1 5">Belongs to the ketopantoate reductase family.</text>
</comment>
<dbReference type="PANTHER" id="PTHR21708">
    <property type="entry name" value="PROBABLE 2-DEHYDROPANTOATE 2-REDUCTASE"/>
    <property type="match status" value="1"/>
</dbReference>
<dbReference type="PATRIC" id="fig|176280.10.peg.2094"/>